<proteinExistence type="predicted"/>
<dbReference type="eggNOG" id="ENOG5032TJF">
    <property type="taxonomic scope" value="Bacteria"/>
</dbReference>
<keyword evidence="5" id="KW-1185">Reference proteome</keyword>
<feature type="coiled-coil region" evidence="1">
    <location>
        <begin position="30"/>
        <end position="61"/>
    </location>
</feature>
<gene>
    <name evidence="4" type="ORF">BMMGA3_06250</name>
</gene>
<dbReference type="AlphaFoldDB" id="I3DZD7"/>
<feature type="transmembrane region" description="Helical" evidence="3">
    <location>
        <begin position="6"/>
        <end position="25"/>
    </location>
</feature>
<feature type="region of interest" description="Disordered" evidence="2">
    <location>
        <begin position="127"/>
        <end position="151"/>
    </location>
</feature>
<sequence>MATFFIIISLLLNLLAFLAIILLYLRQNRLSQMEKKQEKMIQEMEEVLSSYMLEMKEENEIFMKRLKHLGLNKETVLNTTSELSTTDISDDHSDSTKTERAIKIGKIAPFLAVKAYKKNVNNSKFPIEKSNSLLSDDKQAGSENASAGSEDHFQAQNMEFEQKDDDLKLLLNEVYLLQQQGFSVEDIAKKLNKGKTEIELLLKFHHQNEQE</sequence>
<evidence type="ECO:0000313" key="5">
    <source>
        <dbReference type="Proteomes" id="UP000027602"/>
    </source>
</evidence>
<dbReference type="OrthoDB" id="1708317at2"/>
<dbReference type="Proteomes" id="UP000027602">
    <property type="component" value="Chromosome"/>
</dbReference>
<reference evidence="4 5" key="1">
    <citation type="journal article" date="2015" name="BMC Genomics">
        <title>Transcriptome analysis of thermophilic methylotrophic Bacillus methanolicus MGA3 using RNA-sequencing provides detailed insights into its previously uncharted transcriptional landscape.</title>
        <authorList>
            <person name="Irla M."/>
            <person name="Neshat A."/>
            <person name="Brautaset T."/>
            <person name="Ruckert C."/>
            <person name="Kalinowski J."/>
            <person name="Wendisch V.F."/>
        </authorList>
    </citation>
    <scope>NUCLEOTIDE SEQUENCE [LARGE SCALE GENOMIC DNA]</scope>
    <source>
        <strain evidence="5">MGA3 / ATCC 53907</strain>
    </source>
</reference>
<keyword evidence="1" id="KW-0175">Coiled coil</keyword>
<evidence type="ECO:0000256" key="1">
    <source>
        <dbReference type="SAM" id="Coils"/>
    </source>
</evidence>
<organism evidence="4 5">
    <name type="scientific">Bacillus methanolicus (strain MGA3 / ATCC 53907)</name>
    <dbReference type="NCBI Taxonomy" id="796606"/>
    <lineage>
        <taxon>Bacteria</taxon>
        <taxon>Bacillati</taxon>
        <taxon>Bacillota</taxon>
        <taxon>Bacilli</taxon>
        <taxon>Bacillales</taxon>
        <taxon>Bacillaceae</taxon>
        <taxon>Bacillus</taxon>
    </lineage>
</organism>
<name>I3DZD7_BACMM</name>
<keyword evidence="3" id="KW-0812">Transmembrane</keyword>
<evidence type="ECO:0000256" key="3">
    <source>
        <dbReference type="SAM" id="Phobius"/>
    </source>
</evidence>
<dbReference type="RefSeq" id="WP_003349086.1">
    <property type="nucleotide sequence ID" value="NZ_ADWW01000004.1"/>
</dbReference>
<dbReference type="STRING" id="796606.BMMGA3_06250"/>
<keyword evidence="3" id="KW-0472">Membrane</keyword>
<dbReference type="EMBL" id="CP007739">
    <property type="protein sequence ID" value="AIE59678.1"/>
    <property type="molecule type" value="Genomic_DNA"/>
</dbReference>
<evidence type="ECO:0008006" key="6">
    <source>
        <dbReference type="Google" id="ProtNLM"/>
    </source>
</evidence>
<dbReference type="HOGENOM" id="CLU_116152_0_0_9"/>
<evidence type="ECO:0000313" key="4">
    <source>
        <dbReference type="EMBL" id="AIE59678.1"/>
    </source>
</evidence>
<protein>
    <recommendedName>
        <fullName evidence="6">Coupling factor for flagellin transcription and translation</fullName>
    </recommendedName>
</protein>
<accession>I3DZD7</accession>
<keyword evidence="3" id="KW-1133">Transmembrane helix</keyword>
<dbReference type="KEGG" id="bmet:BMMGA3_06250"/>
<evidence type="ECO:0000256" key="2">
    <source>
        <dbReference type="SAM" id="MobiDB-lite"/>
    </source>
</evidence>